<dbReference type="Gene3D" id="1.20.120.160">
    <property type="entry name" value="HPT domain"/>
    <property type="match status" value="1"/>
</dbReference>
<dbReference type="InterPro" id="IPR036061">
    <property type="entry name" value="CheW-like_dom_sf"/>
</dbReference>
<dbReference type="InterPro" id="IPR002545">
    <property type="entry name" value="CheW-lke_dom"/>
</dbReference>
<dbReference type="InterPro" id="IPR036890">
    <property type="entry name" value="HATPase_C_sf"/>
</dbReference>
<dbReference type="Pfam" id="PF01584">
    <property type="entry name" value="CheW"/>
    <property type="match status" value="1"/>
</dbReference>
<keyword evidence="20" id="KW-1185">Reference proteome</keyword>
<evidence type="ECO:0000256" key="10">
    <source>
        <dbReference type="ARBA" id="ARBA00022777"/>
    </source>
</evidence>
<keyword evidence="8" id="KW-0808">Transferase</keyword>
<dbReference type="SMART" id="SM00260">
    <property type="entry name" value="CheW"/>
    <property type="match status" value="1"/>
</dbReference>
<dbReference type="GO" id="GO:0006935">
    <property type="term" value="P:chemotaxis"/>
    <property type="evidence" value="ECO:0007669"/>
    <property type="project" value="UniProtKB-KW"/>
</dbReference>
<evidence type="ECO:0000256" key="12">
    <source>
        <dbReference type="ARBA" id="ARBA00023012"/>
    </source>
</evidence>
<dbReference type="SUPFAM" id="SSF47384">
    <property type="entry name" value="Homodimeric domain of signal transducing histidine kinase"/>
    <property type="match status" value="1"/>
</dbReference>
<dbReference type="Pfam" id="PF07194">
    <property type="entry name" value="P2"/>
    <property type="match status" value="1"/>
</dbReference>
<dbReference type="InterPro" id="IPR036641">
    <property type="entry name" value="HPT_dom_sf"/>
</dbReference>
<dbReference type="AlphaFoldDB" id="A0A089LYQ3"/>
<evidence type="ECO:0000256" key="6">
    <source>
        <dbReference type="ARBA" id="ARBA00022500"/>
    </source>
</evidence>
<evidence type="ECO:0000259" key="18">
    <source>
        <dbReference type="PROSITE" id="PS50894"/>
    </source>
</evidence>
<feature type="modified residue" description="Phosphohistidine" evidence="14">
    <location>
        <position position="46"/>
    </location>
</feature>
<evidence type="ECO:0000256" key="1">
    <source>
        <dbReference type="ARBA" id="ARBA00000085"/>
    </source>
</evidence>
<feature type="domain" description="Histidine kinase" evidence="16">
    <location>
        <begin position="343"/>
        <end position="548"/>
    </location>
</feature>
<sequence>MMDLSAYRDIFIEELNEQLERMDQTLLSLERSPSPEYVQTLFRSAHTVKGSSSTMAFGEMSELTHQVEYALEWVRENNAAIGSEFIDLMFRALDAMKTLRDEYIGGGPFSDFSALVSEIRSLISRPSGEMAAAQRKQLVLGPEETLKADEQAAAGRTLLEVRIELAGDCLMKAARYQIVMNRSEDELGTVIASTQPLQGTGATEEEDETYRLFAFVIGTQLEAQALQDKLSGFSDVQSVEVLPFTAGAAAASASSAACIEQSPAPHPAEASAPAQAPSRQAAPSGGEPAKGASQTVRVSVDRLDHLMNLVGELLIDQTSLADLRTEGLRGDPAQALNTIGGVSDHMSRVIKELQDGVMKTRMLPIDQLFSRFPRLVRDLSQKLGKQLDLVIQGGETELDRTIIEELGDPLIHLIRNSADHGIESPEARAAAGKPEKGRISLTSFHEENHVVIMLEDDGKGIDGEIIKASAIRKGLITEEQAVRLTQAEAVNLIFEPGFSTASQVSEVSGRGVGMDIVRSQIGRLNGIIDIDTRPGAGTRFTIRLPLTLAIIKGLLVKVAGRLVIIPMYNVSEIVRISPDDVQSIQGQRAIINHGKIVPLYWLHDKLHYHRTERTAKSIPVVIVKSVEKSAAFGVDEIIGNQEVVIKSLGTYLGKMNHLSGATILGNGSVALILEAPFLVNG</sequence>
<dbReference type="PANTHER" id="PTHR43395">
    <property type="entry name" value="SENSOR HISTIDINE KINASE CHEA"/>
    <property type="match status" value="1"/>
</dbReference>
<dbReference type="Pfam" id="PF02518">
    <property type="entry name" value="HATPase_c"/>
    <property type="match status" value="1"/>
</dbReference>
<dbReference type="PROSITE" id="PS50851">
    <property type="entry name" value="CHEW"/>
    <property type="match status" value="1"/>
</dbReference>
<dbReference type="Proteomes" id="UP000029507">
    <property type="component" value="Chromosome"/>
</dbReference>
<dbReference type="InterPro" id="IPR004105">
    <property type="entry name" value="CheA-like_dim"/>
</dbReference>
<evidence type="ECO:0000256" key="2">
    <source>
        <dbReference type="ARBA" id="ARBA00004496"/>
    </source>
</evidence>
<dbReference type="Gene3D" id="2.30.30.40">
    <property type="entry name" value="SH3 Domains"/>
    <property type="match status" value="1"/>
</dbReference>
<comment type="subcellular location">
    <subcellularLocation>
        <location evidence="2">Cytoplasm</location>
    </subcellularLocation>
</comment>
<name>A0A089LYQ3_9BACL</name>
<dbReference type="InterPro" id="IPR051315">
    <property type="entry name" value="Bact_Chemotaxis_CheA"/>
</dbReference>
<evidence type="ECO:0000256" key="3">
    <source>
        <dbReference type="ARBA" id="ARBA00012438"/>
    </source>
</evidence>
<dbReference type="SUPFAM" id="SSF55874">
    <property type="entry name" value="ATPase domain of HSP90 chaperone/DNA topoisomerase II/histidine kinase"/>
    <property type="match status" value="1"/>
</dbReference>
<dbReference type="EC" id="2.7.13.3" evidence="3"/>
<organism evidence="19 20">
    <name type="scientific">Paenibacillus stellifer</name>
    <dbReference type="NCBI Taxonomy" id="169760"/>
    <lineage>
        <taxon>Bacteria</taxon>
        <taxon>Bacillati</taxon>
        <taxon>Bacillota</taxon>
        <taxon>Bacilli</taxon>
        <taxon>Bacillales</taxon>
        <taxon>Paenibacillaceae</taxon>
        <taxon>Paenibacillus</taxon>
    </lineage>
</organism>
<dbReference type="Pfam" id="PF01627">
    <property type="entry name" value="Hpt"/>
    <property type="match status" value="1"/>
</dbReference>
<evidence type="ECO:0000256" key="15">
    <source>
        <dbReference type="SAM" id="MobiDB-lite"/>
    </source>
</evidence>
<dbReference type="SUPFAM" id="SSF50341">
    <property type="entry name" value="CheW-like"/>
    <property type="match status" value="1"/>
</dbReference>
<dbReference type="Gene3D" id="3.30.70.1110">
    <property type="entry name" value="Histidine kinase CheA-like, P2 response regulator-binding domain"/>
    <property type="match status" value="1"/>
</dbReference>
<dbReference type="Gene3D" id="3.30.565.10">
    <property type="entry name" value="Histidine kinase-like ATPase, C-terminal domain"/>
    <property type="match status" value="1"/>
</dbReference>
<evidence type="ECO:0000256" key="14">
    <source>
        <dbReference type="PROSITE-ProRule" id="PRU00110"/>
    </source>
</evidence>
<dbReference type="FunFam" id="3.30.565.10:FF:000016">
    <property type="entry name" value="Chemotaxis protein CheA, putative"/>
    <property type="match status" value="1"/>
</dbReference>
<dbReference type="InterPro" id="IPR005467">
    <property type="entry name" value="His_kinase_dom"/>
</dbReference>
<evidence type="ECO:0000256" key="11">
    <source>
        <dbReference type="ARBA" id="ARBA00022840"/>
    </source>
</evidence>
<evidence type="ECO:0000313" key="19">
    <source>
        <dbReference type="EMBL" id="AIQ66032.1"/>
    </source>
</evidence>
<evidence type="ECO:0000259" key="17">
    <source>
        <dbReference type="PROSITE" id="PS50851"/>
    </source>
</evidence>
<dbReference type="InterPro" id="IPR036097">
    <property type="entry name" value="HisK_dim/P_sf"/>
</dbReference>
<reference evidence="19 20" key="1">
    <citation type="submission" date="2014-08" db="EMBL/GenBank/DDBJ databases">
        <title>Comparative genomics of the Paenibacillus odorifer group.</title>
        <authorList>
            <person name="den Bakker H.C."/>
            <person name="Tsai Y.-C."/>
            <person name="Martin N."/>
            <person name="Korlach J."/>
            <person name="Wiedmann M."/>
        </authorList>
    </citation>
    <scope>NUCLEOTIDE SEQUENCE [LARGE SCALE GENOMIC DNA]</scope>
    <source>
        <strain evidence="19 20">DSM 14472</strain>
    </source>
</reference>
<proteinExistence type="predicted"/>
<dbReference type="InterPro" id="IPR008207">
    <property type="entry name" value="Sig_transdc_His_kin_Hpt_dom"/>
</dbReference>
<dbReference type="SMART" id="SM00387">
    <property type="entry name" value="HATPase_c"/>
    <property type="match status" value="1"/>
</dbReference>
<dbReference type="InterPro" id="IPR037052">
    <property type="entry name" value="CheA-like_P2_sf"/>
</dbReference>
<keyword evidence="10" id="KW-0418">Kinase</keyword>
<dbReference type="SUPFAM" id="SSF47226">
    <property type="entry name" value="Histidine-containing phosphotransfer domain, HPT domain"/>
    <property type="match status" value="1"/>
</dbReference>
<dbReference type="PRINTS" id="PR00344">
    <property type="entry name" value="BCTRLSENSOR"/>
</dbReference>
<evidence type="ECO:0000259" key="16">
    <source>
        <dbReference type="PROSITE" id="PS50109"/>
    </source>
</evidence>
<feature type="domain" description="HPt" evidence="18">
    <location>
        <begin position="1"/>
        <end position="103"/>
    </location>
</feature>
<dbReference type="Pfam" id="PF02895">
    <property type="entry name" value="H-kinase_dim"/>
    <property type="match status" value="1"/>
</dbReference>
<dbReference type="SMART" id="SM00073">
    <property type="entry name" value="HPT"/>
    <property type="match status" value="1"/>
</dbReference>
<dbReference type="InterPro" id="IPR003594">
    <property type="entry name" value="HATPase_dom"/>
</dbReference>
<dbReference type="InterPro" id="IPR037006">
    <property type="entry name" value="CheA-like_homodim_sf"/>
</dbReference>
<dbReference type="InterPro" id="IPR010808">
    <property type="entry name" value="CheA_P2-bd"/>
</dbReference>
<comment type="catalytic activity">
    <reaction evidence="1">
        <text>ATP + protein L-histidine = ADP + protein N-phospho-L-histidine.</text>
        <dbReference type="EC" id="2.7.13.3"/>
    </reaction>
</comment>
<keyword evidence="6" id="KW-0145">Chemotaxis</keyword>
<dbReference type="GO" id="GO:0005737">
    <property type="term" value="C:cytoplasm"/>
    <property type="evidence" value="ECO:0007669"/>
    <property type="project" value="UniProtKB-SubCell"/>
</dbReference>
<keyword evidence="11" id="KW-0067">ATP-binding</keyword>
<dbReference type="SUPFAM" id="SSF55052">
    <property type="entry name" value="CheY-binding domain of CheA"/>
    <property type="match status" value="1"/>
</dbReference>
<dbReference type="GO" id="GO:0005524">
    <property type="term" value="F:ATP binding"/>
    <property type="evidence" value="ECO:0007669"/>
    <property type="project" value="UniProtKB-KW"/>
</dbReference>
<accession>A0A089LYQ3</accession>
<dbReference type="KEGG" id="pste:PSTEL_25860"/>
<feature type="region of interest" description="Disordered" evidence="15">
    <location>
        <begin position="260"/>
        <end position="295"/>
    </location>
</feature>
<keyword evidence="7 14" id="KW-0597">Phosphoprotein</keyword>
<evidence type="ECO:0000256" key="5">
    <source>
        <dbReference type="ARBA" id="ARBA00022490"/>
    </source>
</evidence>
<dbReference type="InterPro" id="IPR004358">
    <property type="entry name" value="Sig_transdc_His_kin-like_C"/>
</dbReference>
<evidence type="ECO:0000256" key="13">
    <source>
        <dbReference type="ARBA" id="ARBA00035100"/>
    </source>
</evidence>
<evidence type="ECO:0000256" key="9">
    <source>
        <dbReference type="ARBA" id="ARBA00022741"/>
    </source>
</evidence>
<keyword evidence="12" id="KW-0902">Two-component regulatory system</keyword>
<evidence type="ECO:0000256" key="8">
    <source>
        <dbReference type="ARBA" id="ARBA00022679"/>
    </source>
</evidence>
<evidence type="ECO:0000256" key="4">
    <source>
        <dbReference type="ARBA" id="ARBA00021495"/>
    </source>
</evidence>
<dbReference type="EMBL" id="CP009286">
    <property type="protein sequence ID" value="AIQ66032.1"/>
    <property type="molecule type" value="Genomic_DNA"/>
</dbReference>
<dbReference type="CDD" id="cd00731">
    <property type="entry name" value="CheA_reg"/>
    <property type="match status" value="1"/>
</dbReference>
<dbReference type="OrthoDB" id="9803176at2"/>
<dbReference type="HOGENOM" id="CLU_000650_3_6_9"/>
<dbReference type="PROSITE" id="PS50109">
    <property type="entry name" value="HIS_KIN"/>
    <property type="match status" value="1"/>
</dbReference>
<dbReference type="GO" id="GO:0000155">
    <property type="term" value="F:phosphorelay sensor kinase activity"/>
    <property type="evidence" value="ECO:0007669"/>
    <property type="project" value="InterPro"/>
</dbReference>
<dbReference type="SMART" id="SM01231">
    <property type="entry name" value="H-kinase_dim"/>
    <property type="match status" value="1"/>
</dbReference>
<dbReference type="RefSeq" id="WP_038699539.1">
    <property type="nucleotide sequence ID" value="NZ_CP009286.1"/>
</dbReference>
<keyword evidence="9" id="KW-0547">Nucleotide-binding</keyword>
<evidence type="ECO:0000313" key="20">
    <source>
        <dbReference type="Proteomes" id="UP000029507"/>
    </source>
</evidence>
<protein>
    <recommendedName>
        <fullName evidence="4">Chemotaxis protein CheA</fullName>
        <ecNumber evidence="3">2.7.13.3</ecNumber>
    </recommendedName>
</protein>
<gene>
    <name evidence="19" type="ORF">PSTEL_25860</name>
</gene>
<dbReference type="CDD" id="cd16916">
    <property type="entry name" value="HATPase_CheA-like"/>
    <property type="match status" value="1"/>
</dbReference>
<evidence type="ECO:0000256" key="7">
    <source>
        <dbReference type="ARBA" id="ARBA00022553"/>
    </source>
</evidence>
<keyword evidence="5" id="KW-0963">Cytoplasm</keyword>
<dbReference type="InterPro" id="IPR035891">
    <property type="entry name" value="CheY-binding_CheA"/>
</dbReference>
<dbReference type="CDD" id="cd00088">
    <property type="entry name" value="HPT"/>
    <property type="match status" value="1"/>
</dbReference>
<feature type="domain" description="CheW-like" evidence="17">
    <location>
        <begin position="550"/>
        <end position="681"/>
    </location>
</feature>
<dbReference type="Gene3D" id="1.10.287.560">
    <property type="entry name" value="Histidine kinase CheA-like, homodimeric domain"/>
    <property type="match status" value="1"/>
</dbReference>
<feature type="compositionally biased region" description="Low complexity" evidence="15">
    <location>
        <begin position="260"/>
        <end position="284"/>
    </location>
</feature>
<dbReference type="STRING" id="169760.PSTEL_25860"/>
<comment type="function">
    <text evidence="13">Involved in the transmission of sensory signals from the chemoreceptors to the flagellar motors. CheA is autophosphorylated; it can transfer its phosphate group to either CheB or CheY.</text>
</comment>
<dbReference type="PANTHER" id="PTHR43395:SF10">
    <property type="entry name" value="CHEMOTAXIS PROTEIN CHEA"/>
    <property type="match status" value="1"/>
</dbReference>
<dbReference type="PROSITE" id="PS50894">
    <property type="entry name" value="HPT"/>
    <property type="match status" value="1"/>
</dbReference>